<protein>
    <recommendedName>
        <fullName evidence="2">PknH-like extracellular domain-containing protein</fullName>
    </recommendedName>
</protein>
<feature type="domain" description="PknH-like extracellular" evidence="2">
    <location>
        <begin position="31"/>
        <end position="166"/>
    </location>
</feature>
<dbReference type="Gene3D" id="3.40.1000.70">
    <property type="entry name" value="PknH-like extracellular domain"/>
    <property type="match status" value="1"/>
</dbReference>
<evidence type="ECO:0000259" key="2">
    <source>
        <dbReference type="Pfam" id="PF14032"/>
    </source>
</evidence>
<feature type="compositionally biased region" description="Polar residues" evidence="1">
    <location>
        <begin position="11"/>
        <end position="31"/>
    </location>
</feature>
<dbReference type="InterPro" id="IPR038232">
    <property type="entry name" value="PknH-like_Extracell_sf"/>
</dbReference>
<dbReference type="RefSeq" id="WP_113983234.1">
    <property type="nucleotide sequence ID" value="NZ_QMEY01000012.1"/>
</dbReference>
<evidence type="ECO:0000313" key="4">
    <source>
        <dbReference type="Proteomes" id="UP000253303"/>
    </source>
</evidence>
<dbReference type="Proteomes" id="UP000253303">
    <property type="component" value="Unassembled WGS sequence"/>
</dbReference>
<dbReference type="AlphaFoldDB" id="A0A366LTF0"/>
<dbReference type="Pfam" id="PF14032">
    <property type="entry name" value="PknH_C"/>
    <property type="match status" value="1"/>
</dbReference>
<proteinExistence type="predicted"/>
<gene>
    <name evidence="3" type="ORF">DP939_25095</name>
</gene>
<keyword evidence="4" id="KW-1185">Reference proteome</keyword>
<evidence type="ECO:0000256" key="1">
    <source>
        <dbReference type="SAM" id="MobiDB-lite"/>
    </source>
</evidence>
<reference evidence="3 4" key="1">
    <citation type="submission" date="2018-06" db="EMBL/GenBank/DDBJ databases">
        <title>Sphaerisporangium craniellae sp. nov., isolated from a marine sponge in the South China Sea.</title>
        <authorList>
            <person name="Li L."/>
        </authorList>
    </citation>
    <scope>NUCLEOTIDE SEQUENCE [LARGE SCALE GENOMIC DNA]</scope>
    <source>
        <strain evidence="3 4">LHW63015</strain>
    </source>
</reference>
<evidence type="ECO:0000313" key="3">
    <source>
        <dbReference type="EMBL" id="RBQ17226.1"/>
    </source>
</evidence>
<comment type="caution">
    <text evidence="3">The sequence shown here is derived from an EMBL/GenBank/DDBJ whole genome shotgun (WGS) entry which is preliminary data.</text>
</comment>
<dbReference type="InterPro" id="IPR026954">
    <property type="entry name" value="PknH-like_Extracell"/>
</dbReference>
<dbReference type="EMBL" id="QMEY01000012">
    <property type="protein sequence ID" value="RBQ17226.1"/>
    <property type="molecule type" value="Genomic_DNA"/>
</dbReference>
<sequence>MQIAPGGRMSTKINQYNQGPERCSTSETGAIGNDTTLNVLTGASEPAPPLLADPPDCSVAVGPATMVVYQRGWTAFVSVAQQDAADSVDHAVTQIVGRYASPDRAAEVFATLAAGLEACPSAVRDTSGAGASHWTYRVDSATDTALTRTAVQDQGDGWACYREARLPGRPCHP</sequence>
<feature type="region of interest" description="Disordered" evidence="1">
    <location>
        <begin position="1"/>
        <end position="31"/>
    </location>
</feature>
<name>A0A366LTF0_9ACTN</name>
<organism evidence="3 4">
    <name type="scientific">Spongiactinospora rosea</name>
    <dbReference type="NCBI Taxonomy" id="2248750"/>
    <lineage>
        <taxon>Bacteria</taxon>
        <taxon>Bacillati</taxon>
        <taxon>Actinomycetota</taxon>
        <taxon>Actinomycetes</taxon>
        <taxon>Streptosporangiales</taxon>
        <taxon>Streptosporangiaceae</taxon>
        <taxon>Spongiactinospora</taxon>
    </lineage>
</organism>
<accession>A0A366LTF0</accession>